<feature type="transmembrane region" description="Helical" evidence="7">
    <location>
        <begin position="150"/>
        <end position="172"/>
    </location>
</feature>
<evidence type="ECO:0000256" key="6">
    <source>
        <dbReference type="ARBA" id="ARBA00023136"/>
    </source>
</evidence>
<protein>
    <submittedName>
        <fullName evidence="9">Peptidase s54 rhomboid domain</fullName>
    </submittedName>
</protein>
<keyword evidence="6 7" id="KW-0472">Membrane</keyword>
<dbReference type="AlphaFoldDB" id="A0A4U8YIA4"/>
<accession>A0A4U8YIA4</accession>
<dbReference type="SUPFAM" id="SSF144091">
    <property type="entry name" value="Rhomboid-like"/>
    <property type="match status" value="1"/>
</dbReference>
<evidence type="ECO:0000256" key="2">
    <source>
        <dbReference type="ARBA" id="ARBA00009045"/>
    </source>
</evidence>
<dbReference type="GO" id="GO:0016020">
    <property type="term" value="C:membrane"/>
    <property type="evidence" value="ECO:0007669"/>
    <property type="project" value="UniProtKB-SubCell"/>
</dbReference>
<dbReference type="GO" id="GO:0004252">
    <property type="term" value="F:serine-type endopeptidase activity"/>
    <property type="evidence" value="ECO:0007669"/>
    <property type="project" value="InterPro"/>
</dbReference>
<dbReference type="PANTHER" id="PTHR43731">
    <property type="entry name" value="RHOMBOID PROTEASE"/>
    <property type="match status" value="1"/>
</dbReference>
<dbReference type="Pfam" id="PF01694">
    <property type="entry name" value="Rhomboid"/>
    <property type="match status" value="1"/>
</dbReference>
<evidence type="ECO:0000256" key="7">
    <source>
        <dbReference type="SAM" id="Phobius"/>
    </source>
</evidence>
<dbReference type="InterPro" id="IPR035952">
    <property type="entry name" value="Rhomboid-like_sf"/>
</dbReference>
<evidence type="ECO:0000313" key="9">
    <source>
        <dbReference type="EMBL" id="VFQ42964.1"/>
    </source>
</evidence>
<keyword evidence="3 7" id="KW-0812">Transmembrane</keyword>
<evidence type="ECO:0000259" key="8">
    <source>
        <dbReference type="Pfam" id="PF01694"/>
    </source>
</evidence>
<keyword evidence="4" id="KW-0378">Hydrolase</keyword>
<dbReference type="InterPro" id="IPR022764">
    <property type="entry name" value="Peptidase_S54_rhomboid_dom"/>
</dbReference>
<feature type="transmembrane region" description="Helical" evidence="7">
    <location>
        <begin position="12"/>
        <end position="32"/>
    </location>
</feature>
<feature type="transmembrane region" description="Helical" evidence="7">
    <location>
        <begin position="211"/>
        <end position="230"/>
    </location>
</feature>
<proteinExistence type="inferred from homology"/>
<keyword evidence="5 7" id="KW-1133">Transmembrane helix</keyword>
<dbReference type="Proteomes" id="UP000507962">
    <property type="component" value="Unassembled WGS sequence"/>
</dbReference>
<evidence type="ECO:0000256" key="1">
    <source>
        <dbReference type="ARBA" id="ARBA00004141"/>
    </source>
</evidence>
<dbReference type="PANTHER" id="PTHR43731:SF14">
    <property type="entry name" value="PRESENILIN-ASSOCIATED RHOMBOID-LIKE PROTEIN, MITOCHONDRIAL"/>
    <property type="match status" value="1"/>
</dbReference>
<sequence length="492" mass="54090">MLVVPLTGKLTLKNLPVVTISLIVLNCAVFFFTNQADQDAYNAAMAHYEASGLYQTEVTAYREYLGGDEGESGPCRHAVDPESQAFPECYSQMVKDDAFQRELTANRVISPGMDGYRRWRLNRDIYEDSLNKMTSRRWGLIPDKPRALTWVTYMFLHGGLAHLVGNMIFLWLVGCALELGIGSVAYGIGYVVTGVCSAVLFGLVYSTSTTPLVGASGAIAGLMGAFSLLFGRRKIRVFYSLGFYFNTVWAHAWLLFPVWVACEVGQLVFGGVSHVAYMAHIGGLISGGLCALFFIHVLKGQVKEVFDTEPEEDRVTVLMDEALACMAQLDVAGAKTALESVLALEPGHPKALEQLYTLARNTPNDPAYHQTAVAVLTAMLRHNALPEAVLSTYDDYVERAPSVKFPPSLYLALAGFFPGHGREADADRFLMMLTRKAPNLAGLPDALLRHATHFKQKGDDAHCRRFLAVLREQFPDSAETALVQRTMGELVT</sequence>
<comment type="subcellular location">
    <subcellularLocation>
        <location evidence="1">Membrane</location>
        <topology evidence="1">Multi-pass membrane protein</topology>
    </subcellularLocation>
</comment>
<dbReference type="Gene3D" id="1.25.40.10">
    <property type="entry name" value="Tetratricopeptide repeat domain"/>
    <property type="match status" value="1"/>
</dbReference>
<name>A0A4U8YIA4_9BACT</name>
<evidence type="ECO:0000256" key="4">
    <source>
        <dbReference type="ARBA" id="ARBA00022801"/>
    </source>
</evidence>
<feature type="transmembrane region" description="Helical" evidence="7">
    <location>
        <begin position="276"/>
        <end position="298"/>
    </location>
</feature>
<organism evidence="9 10">
    <name type="scientific">Desulfoluna butyratoxydans</name>
    <dbReference type="NCBI Taxonomy" id="231438"/>
    <lineage>
        <taxon>Bacteria</taxon>
        <taxon>Pseudomonadati</taxon>
        <taxon>Thermodesulfobacteriota</taxon>
        <taxon>Desulfobacteria</taxon>
        <taxon>Desulfobacterales</taxon>
        <taxon>Desulfolunaceae</taxon>
        <taxon>Desulfoluna</taxon>
    </lineage>
</organism>
<dbReference type="InterPro" id="IPR050925">
    <property type="entry name" value="Rhomboid_protease_S54"/>
</dbReference>
<reference evidence="9 10" key="1">
    <citation type="submission" date="2019-03" db="EMBL/GenBank/DDBJ databases">
        <authorList>
            <person name="Nijsse B."/>
        </authorList>
    </citation>
    <scope>NUCLEOTIDE SEQUENCE [LARGE SCALE GENOMIC DNA]</scope>
    <source>
        <strain evidence="9">Desulfoluna butyratoxydans MSL71</strain>
    </source>
</reference>
<feature type="domain" description="Peptidase S54 rhomboid" evidence="8">
    <location>
        <begin position="148"/>
        <end position="294"/>
    </location>
</feature>
<feature type="transmembrane region" description="Helical" evidence="7">
    <location>
        <begin position="184"/>
        <end position="205"/>
    </location>
</feature>
<dbReference type="RefSeq" id="WP_180137162.1">
    <property type="nucleotide sequence ID" value="NZ_CAADHO010000001.1"/>
</dbReference>
<gene>
    <name evidence="9" type="ORF">MSL71_5850</name>
</gene>
<dbReference type="InterPro" id="IPR011990">
    <property type="entry name" value="TPR-like_helical_dom_sf"/>
</dbReference>
<dbReference type="EMBL" id="CAADHO010000001">
    <property type="protein sequence ID" value="VFQ42964.1"/>
    <property type="molecule type" value="Genomic_DNA"/>
</dbReference>
<comment type="similarity">
    <text evidence="2">Belongs to the peptidase S54 family.</text>
</comment>
<evidence type="ECO:0000256" key="3">
    <source>
        <dbReference type="ARBA" id="ARBA00022692"/>
    </source>
</evidence>
<evidence type="ECO:0000256" key="5">
    <source>
        <dbReference type="ARBA" id="ARBA00022989"/>
    </source>
</evidence>
<evidence type="ECO:0000313" key="10">
    <source>
        <dbReference type="Proteomes" id="UP000507962"/>
    </source>
</evidence>
<feature type="transmembrane region" description="Helical" evidence="7">
    <location>
        <begin position="237"/>
        <end position="256"/>
    </location>
</feature>
<dbReference type="Gene3D" id="1.20.1540.10">
    <property type="entry name" value="Rhomboid-like"/>
    <property type="match status" value="1"/>
</dbReference>
<keyword evidence="10" id="KW-1185">Reference proteome</keyword>